<organism evidence="1">
    <name type="scientific">Zea mays</name>
    <name type="common">Maize</name>
    <dbReference type="NCBI Taxonomy" id="4577"/>
    <lineage>
        <taxon>Eukaryota</taxon>
        <taxon>Viridiplantae</taxon>
        <taxon>Streptophyta</taxon>
        <taxon>Embryophyta</taxon>
        <taxon>Tracheophyta</taxon>
        <taxon>Spermatophyta</taxon>
        <taxon>Magnoliopsida</taxon>
        <taxon>Liliopsida</taxon>
        <taxon>Poales</taxon>
        <taxon>Poaceae</taxon>
        <taxon>PACMAD clade</taxon>
        <taxon>Panicoideae</taxon>
        <taxon>Andropogonodae</taxon>
        <taxon>Andropogoneae</taxon>
        <taxon>Tripsacinae</taxon>
        <taxon>Zea</taxon>
    </lineage>
</organism>
<sequence>MRLIWSYNEKVLLLISALQTNQIKSSTHKHQRKRRTATSRISSVQQGASVYLRDGRCLSRALPETGSLRSDFTSCGRATSAFCPRAAAIAPIPLRRPVGSSAGAVVPESRGVGEFCIEDLVNCNGNSKRAS</sequence>
<protein>
    <submittedName>
        <fullName evidence="1">Uncharacterized protein</fullName>
    </submittedName>
</protein>
<dbReference type="AlphaFoldDB" id="A0A317Y8T1"/>
<reference evidence="1" key="1">
    <citation type="journal article" date="2018" name="Nat. Genet.">
        <title>Extensive intraspecific gene order and gene structural variations between Mo17 and other maize genomes.</title>
        <authorList>
            <person name="Sun S."/>
            <person name="Zhou Y."/>
            <person name="Chen J."/>
            <person name="Shi J."/>
            <person name="Zhao H."/>
            <person name="Zhao H."/>
            <person name="Song W."/>
            <person name="Zhang M."/>
            <person name="Cui Y."/>
            <person name="Dong X."/>
            <person name="Liu H."/>
            <person name="Ma X."/>
            <person name="Jiao Y."/>
            <person name="Wang B."/>
            <person name="Wei X."/>
            <person name="Stein J.C."/>
            <person name="Glaubitz J.C."/>
            <person name="Lu F."/>
            <person name="Yu G."/>
            <person name="Liang C."/>
            <person name="Fengler K."/>
            <person name="Li B."/>
            <person name="Rafalski A."/>
            <person name="Schnable P.S."/>
            <person name="Ware D.H."/>
            <person name="Buckler E.S."/>
            <person name="Lai J."/>
        </authorList>
    </citation>
    <scope>NUCLEOTIDE SEQUENCE [LARGE SCALE GENOMIC DNA]</scope>
    <source>
        <tissue evidence="1">Seedling</tissue>
    </source>
</reference>
<evidence type="ECO:0000313" key="1">
    <source>
        <dbReference type="EMBL" id="PWZ54102.1"/>
    </source>
</evidence>
<name>A0A317Y8T1_MAIZE</name>
<comment type="caution">
    <text evidence="1">The sequence shown here is derived from an EMBL/GenBank/DDBJ whole genome shotgun (WGS) entry which is preliminary data.</text>
</comment>
<accession>A0A317Y8T1</accession>
<gene>
    <name evidence="1" type="ORF">Zm00014a_011870</name>
</gene>
<dbReference type="EMBL" id="NCVQ01000001">
    <property type="protein sequence ID" value="PWZ54102.1"/>
    <property type="molecule type" value="Genomic_DNA"/>
</dbReference>
<dbReference type="Proteomes" id="UP000251960">
    <property type="component" value="Chromosome 1"/>
</dbReference>
<proteinExistence type="predicted"/>